<keyword evidence="3" id="KW-1185">Reference proteome</keyword>
<evidence type="ECO:0000313" key="3">
    <source>
        <dbReference type="Proteomes" id="UP001177744"/>
    </source>
</evidence>
<dbReference type="Proteomes" id="UP001177744">
    <property type="component" value="Unassembled WGS sequence"/>
</dbReference>
<protein>
    <submittedName>
        <fullName evidence="2">Uncharacterized protein</fullName>
    </submittedName>
</protein>
<reference evidence="2" key="1">
    <citation type="submission" date="2023-06" db="EMBL/GenBank/DDBJ databases">
        <title>Reference genome for the Northern bat (Eptesicus nilssonii), a most northern bat species.</title>
        <authorList>
            <person name="Laine V.N."/>
            <person name="Pulliainen A.T."/>
            <person name="Lilley T.M."/>
        </authorList>
    </citation>
    <scope>NUCLEOTIDE SEQUENCE</scope>
    <source>
        <strain evidence="2">BLF_Eptnil</strain>
        <tissue evidence="2">Kidney</tissue>
    </source>
</reference>
<dbReference type="EMBL" id="JAULJE010000012">
    <property type="protein sequence ID" value="KAK1336677.1"/>
    <property type="molecule type" value="Genomic_DNA"/>
</dbReference>
<gene>
    <name evidence="2" type="ORF">QTO34_002711</name>
</gene>
<organism evidence="2 3">
    <name type="scientific">Cnephaeus nilssonii</name>
    <name type="common">Northern bat</name>
    <name type="synonym">Eptesicus nilssonii</name>
    <dbReference type="NCBI Taxonomy" id="3371016"/>
    <lineage>
        <taxon>Eukaryota</taxon>
        <taxon>Metazoa</taxon>
        <taxon>Chordata</taxon>
        <taxon>Craniata</taxon>
        <taxon>Vertebrata</taxon>
        <taxon>Euteleostomi</taxon>
        <taxon>Mammalia</taxon>
        <taxon>Eutheria</taxon>
        <taxon>Laurasiatheria</taxon>
        <taxon>Chiroptera</taxon>
        <taxon>Yangochiroptera</taxon>
        <taxon>Vespertilionidae</taxon>
        <taxon>Cnephaeus</taxon>
    </lineage>
</organism>
<evidence type="ECO:0000313" key="2">
    <source>
        <dbReference type="EMBL" id="KAK1336677.1"/>
    </source>
</evidence>
<dbReference type="AlphaFoldDB" id="A0AA40LLM7"/>
<evidence type="ECO:0000256" key="1">
    <source>
        <dbReference type="SAM" id="MobiDB-lite"/>
    </source>
</evidence>
<sequence>MGDEEGRDPKEERGALWLTLGHPCSILGRMEKEGVFCYFSDLLPRLSKPWELGRWSQLGGLEEEALEDGACWSPPLFHPGLELRVRVPLEEPPLSPDVEEEDDDLGKTLAVSRFGDLISKPPAWDPEKPSRSYSERDFECG</sequence>
<feature type="region of interest" description="Disordered" evidence="1">
    <location>
        <begin position="117"/>
        <end position="141"/>
    </location>
</feature>
<feature type="compositionally biased region" description="Basic and acidic residues" evidence="1">
    <location>
        <begin position="125"/>
        <end position="141"/>
    </location>
</feature>
<accession>A0AA40LLM7</accession>
<proteinExistence type="predicted"/>
<comment type="caution">
    <text evidence="2">The sequence shown here is derived from an EMBL/GenBank/DDBJ whole genome shotgun (WGS) entry which is preliminary data.</text>
</comment>
<name>A0AA40LLM7_CNENI</name>